<feature type="transmembrane region" description="Helical" evidence="8">
    <location>
        <begin position="34"/>
        <end position="60"/>
    </location>
</feature>
<dbReference type="Proteomes" id="UP001293718">
    <property type="component" value="Unassembled WGS sequence"/>
</dbReference>
<comment type="similarity">
    <text evidence="2 7">Belongs to the cytochrome c oxidase subunit 3 family.</text>
</comment>
<evidence type="ECO:0000313" key="11">
    <source>
        <dbReference type="Proteomes" id="UP001293718"/>
    </source>
</evidence>
<feature type="transmembrane region" description="Helical" evidence="8">
    <location>
        <begin position="189"/>
        <end position="208"/>
    </location>
</feature>
<feature type="transmembrane region" description="Helical" evidence="8">
    <location>
        <begin position="75"/>
        <end position="95"/>
    </location>
</feature>
<protein>
    <submittedName>
        <fullName evidence="10">Cytochrome c oxidase subunit 3</fullName>
    </submittedName>
</protein>
<proteinExistence type="inferred from homology"/>
<dbReference type="InterPro" id="IPR024791">
    <property type="entry name" value="Cyt_c/ubiquinol_Oxase_su3"/>
</dbReference>
<dbReference type="Pfam" id="PF00510">
    <property type="entry name" value="COX3"/>
    <property type="match status" value="1"/>
</dbReference>
<evidence type="ECO:0000256" key="2">
    <source>
        <dbReference type="ARBA" id="ARBA00010581"/>
    </source>
</evidence>
<keyword evidence="4 7" id="KW-0812">Transmembrane</keyword>
<keyword evidence="11" id="KW-1185">Reference proteome</keyword>
<reference evidence="10 11" key="1">
    <citation type="submission" date="2023-11" db="EMBL/GenBank/DDBJ databases">
        <title>Draft genome of Azohydromonas lata strain H1 (DSM1123), a polyhydroxyalkanoate producer.</title>
        <authorList>
            <person name="Traversa D."/>
            <person name="D'Addabbo P."/>
            <person name="Pazzani C."/>
            <person name="Manzari C."/>
            <person name="Chiara M."/>
            <person name="Scrascia M."/>
        </authorList>
    </citation>
    <scope>NUCLEOTIDE SEQUENCE [LARGE SCALE GENOMIC DNA]</scope>
    <source>
        <strain evidence="10 11">H1</strain>
    </source>
</reference>
<feature type="domain" description="Heme-copper oxidase subunit III family profile" evidence="9">
    <location>
        <begin position="35"/>
        <end position="210"/>
    </location>
</feature>
<evidence type="ECO:0000256" key="8">
    <source>
        <dbReference type="SAM" id="Phobius"/>
    </source>
</evidence>
<organism evidence="10 11">
    <name type="scientific">Azohydromonas lata</name>
    <dbReference type="NCBI Taxonomy" id="45677"/>
    <lineage>
        <taxon>Bacteria</taxon>
        <taxon>Pseudomonadati</taxon>
        <taxon>Pseudomonadota</taxon>
        <taxon>Betaproteobacteria</taxon>
        <taxon>Burkholderiales</taxon>
        <taxon>Sphaerotilaceae</taxon>
        <taxon>Azohydromonas</taxon>
    </lineage>
</organism>
<dbReference type="EMBL" id="JAXOJX010000026">
    <property type="protein sequence ID" value="MDZ5458182.1"/>
    <property type="molecule type" value="Genomic_DNA"/>
</dbReference>
<dbReference type="InterPro" id="IPR013833">
    <property type="entry name" value="Cyt_c_oxidase_su3_a-hlx"/>
</dbReference>
<feature type="transmembrane region" description="Helical" evidence="8">
    <location>
        <begin position="107"/>
        <end position="128"/>
    </location>
</feature>
<evidence type="ECO:0000256" key="3">
    <source>
        <dbReference type="ARBA" id="ARBA00022475"/>
    </source>
</evidence>
<evidence type="ECO:0000313" key="10">
    <source>
        <dbReference type="EMBL" id="MDZ5458182.1"/>
    </source>
</evidence>
<keyword evidence="3" id="KW-1003">Cell membrane</keyword>
<dbReference type="InterPro" id="IPR000298">
    <property type="entry name" value="Cyt_c_oxidase-like_su3"/>
</dbReference>
<dbReference type="InterPro" id="IPR035973">
    <property type="entry name" value="Cyt_c_oxidase_su3-like_sf"/>
</dbReference>
<keyword evidence="6 8" id="KW-0472">Membrane</keyword>
<evidence type="ECO:0000256" key="4">
    <source>
        <dbReference type="ARBA" id="ARBA00022692"/>
    </source>
</evidence>
<evidence type="ECO:0000256" key="5">
    <source>
        <dbReference type="ARBA" id="ARBA00022989"/>
    </source>
</evidence>
<comment type="subcellular location">
    <subcellularLocation>
        <location evidence="1 7">Cell membrane</location>
        <topology evidence="1 7">Multi-pass membrane protein</topology>
    </subcellularLocation>
</comment>
<evidence type="ECO:0000256" key="6">
    <source>
        <dbReference type="ARBA" id="ARBA00023136"/>
    </source>
</evidence>
<dbReference type="RefSeq" id="WP_322466330.1">
    <property type="nucleotide sequence ID" value="NZ_JAXOJX010000026.1"/>
</dbReference>
<dbReference type="PANTHER" id="PTHR11403">
    <property type="entry name" value="CYTOCHROME C OXIDASE SUBUNIT III"/>
    <property type="match status" value="1"/>
</dbReference>
<evidence type="ECO:0000256" key="1">
    <source>
        <dbReference type="ARBA" id="ARBA00004651"/>
    </source>
</evidence>
<accession>A0ABU5IGQ9</accession>
<sequence>MKLGRQNELAQARVDGAALEVSHLPSFGFSHRSLMWWGTLGLMAIEGTVFALAVGAYFYLRSFASRWPMEDQPPALLWGTVNTLLLLLSLWPAHYAKRAAEALDLRGVRAGLVLTCLAELAVLGVRVLEFQAINCRWDGSAYGSIVWMLMGLHTLHLVTDAWDTLVLAALMHTGNVEGKRFVDVSENSLYWYFVVWSWVPLYAVVYGVPRLG</sequence>
<gene>
    <name evidence="10" type="ORF">SM757_16525</name>
</gene>
<dbReference type="SUPFAM" id="SSF81452">
    <property type="entry name" value="Cytochrome c oxidase subunit III-like"/>
    <property type="match status" value="1"/>
</dbReference>
<dbReference type="Gene3D" id="1.20.120.80">
    <property type="entry name" value="Cytochrome c oxidase, subunit III, four-helix bundle"/>
    <property type="match status" value="1"/>
</dbReference>
<comment type="caution">
    <text evidence="10">The sequence shown here is derived from an EMBL/GenBank/DDBJ whole genome shotgun (WGS) entry which is preliminary data.</text>
</comment>
<evidence type="ECO:0000259" key="9">
    <source>
        <dbReference type="PROSITE" id="PS50253"/>
    </source>
</evidence>
<dbReference type="PANTHER" id="PTHR11403:SF2">
    <property type="entry name" value="CYTOCHROME BO(3) UBIQUINOL OXIDASE SUBUNIT 3"/>
    <property type="match status" value="1"/>
</dbReference>
<keyword evidence="5 8" id="KW-1133">Transmembrane helix</keyword>
<dbReference type="PROSITE" id="PS50253">
    <property type="entry name" value="COX3"/>
    <property type="match status" value="1"/>
</dbReference>
<name>A0ABU5IGQ9_9BURK</name>
<feature type="transmembrane region" description="Helical" evidence="8">
    <location>
        <begin position="140"/>
        <end position="158"/>
    </location>
</feature>
<evidence type="ECO:0000256" key="7">
    <source>
        <dbReference type="RuleBase" id="RU003376"/>
    </source>
</evidence>